<evidence type="ECO:0000256" key="2">
    <source>
        <dbReference type="ARBA" id="ARBA00022692"/>
    </source>
</evidence>
<dbReference type="AlphaFoldDB" id="A0A1B8ZBT2"/>
<evidence type="ECO:0000313" key="7">
    <source>
        <dbReference type="EMBL" id="OCA69082.1"/>
    </source>
</evidence>
<dbReference type="PANTHER" id="PTHR43471">
    <property type="entry name" value="ABC TRANSPORTER PERMEASE"/>
    <property type="match status" value="1"/>
</dbReference>
<feature type="transmembrane region" description="Helical" evidence="5">
    <location>
        <begin position="25"/>
        <end position="43"/>
    </location>
</feature>
<feature type="transmembrane region" description="Helical" evidence="5">
    <location>
        <begin position="216"/>
        <end position="237"/>
    </location>
</feature>
<sequence length="481" mass="54915">MAFSNLKLLVRKTRQDLFKSKQNQLIAVTVLLFCFLSIGIGFTKYGETYSKVKEYRKETRENWEHRPDKHPHRMAHYGYLVFRIGHPLSIFDKGLDDYLGNVIFLEAHKQNTANLSEAGSSGILVRFGAFSSAFILQVIVPLIILFLGFGLIVREREDATLKILTVQGASPRAILWGKILGLWQFSLVFLIPVIPVVLLMGILAEANDFGDILSRVLVIFPAYMVYYFFFCTLTVLISAKSKASSSALISLIGSWLILVIFLPKGIQFAAQNLYPTPSRIAFETQVEEDVLKVGDSHNPNDPHFKHIKDSLLAKYNVKTTDELPVNYGGIVMKEGERISAKLYVDHLKKLQNQYNQQQKLNEIFGFINPVMAIKNLSMTTSGTDYFAYQQFQNQAESYRYKLAQRMNDLQIEQISNIKPKEGEKPAMVDHENWQKFPDFQYEFTSLKDSLSHQLLSLMAIIFWLLVCVLMVELSAKNLKLI</sequence>
<evidence type="ECO:0000256" key="1">
    <source>
        <dbReference type="ARBA" id="ARBA00004141"/>
    </source>
</evidence>
<keyword evidence="4 5" id="KW-0472">Membrane</keyword>
<dbReference type="GO" id="GO:0140359">
    <property type="term" value="F:ABC-type transporter activity"/>
    <property type="evidence" value="ECO:0007669"/>
    <property type="project" value="InterPro"/>
</dbReference>
<dbReference type="InterPro" id="IPR013525">
    <property type="entry name" value="ABC2_TM"/>
</dbReference>
<evidence type="ECO:0000256" key="3">
    <source>
        <dbReference type="ARBA" id="ARBA00022989"/>
    </source>
</evidence>
<feature type="transmembrane region" description="Helical" evidence="5">
    <location>
        <begin position="454"/>
        <end position="475"/>
    </location>
</feature>
<evidence type="ECO:0000259" key="6">
    <source>
        <dbReference type="Pfam" id="PF12698"/>
    </source>
</evidence>
<comment type="caution">
    <text evidence="7">The sequence shown here is derived from an EMBL/GenBank/DDBJ whole genome shotgun (WGS) entry which is preliminary data.</text>
</comment>
<organism evidence="7 8">
    <name type="scientific">Chryseobacterium artocarpi</name>
    <dbReference type="NCBI Taxonomy" id="1414727"/>
    <lineage>
        <taxon>Bacteria</taxon>
        <taxon>Pseudomonadati</taxon>
        <taxon>Bacteroidota</taxon>
        <taxon>Flavobacteriia</taxon>
        <taxon>Flavobacteriales</taxon>
        <taxon>Weeksellaceae</taxon>
        <taxon>Chryseobacterium group</taxon>
        <taxon>Chryseobacterium</taxon>
    </lineage>
</organism>
<feature type="domain" description="ABC-2 type transporter transmembrane" evidence="6">
    <location>
        <begin position="134"/>
        <end position="261"/>
    </location>
</feature>
<reference evidence="7 8" key="1">
    <citation type="submission" date="2016-07" db="EMBL/GenBank/DDBJ databases">
        <authorList>
            <person name="Jeong J.-J."/>
            <person name="Kim D.W."/>
            <person name="Sang M.K."/>
            <person name="Choi I.-G."/>
            <person name="Kim K.D."/>
        </authorList>
    </citation>
    <scope>NUCLEOTIDE SEQUENCE [LARGE SCALE GENOMIC DNA]</scope>
    <source>
        <strain evidence="7 8">UTM-3</strain>
    </source>
</reference>
<name>A0A1B8ZBT2_9FLAO</name>
<keyword evidence="3 5" id="KW-1133">Transmembrane helix</keyword>
<feature type="transmembrane region" description="Helical" evidence="5">
    <location>
        <begin position="182"/>
        <end position="204"/>
    </location>
</feature>
<dbReference type="Pfam" id="PF12698">
    <property type="entry name" value="ABC2_membrane_3"/>
    <property type="match status" value="1"/>
</dbReference>
<feature type="transmembrane region" description="Helical" evidence="5">
    <location>
        <begin position="243"/>
        <end position="262"/>
    </location>
</feature>
<dbReference type="OrthoDB" id="184009at2"/>
<dbReference type="RefSeq" id="WP_065396181.1">
    <property type="nucleotide sequence ID" value="NZ_MAYH01000048.1"/>
</dbReference>
<comment type="subcellular location">
    <subcellularLocation>
        <location evidence="1">Membrane</location>
        <topology evidence="1">Multi-pass membrane protein</topology>
    </subcellularLocation>
</comment>
<keyword evidence="8" id="KW-1185">Reference proteome</keyword>
<dbReference type="EMBL" id="MAYH01000048">
    <property type="protein sequence ID" value="OCA69082.1"/>
    <property type="molecule type" value="Genomic_DNA"/>
</dbReference>
<evidence type="ECO:0000256" key="4">
    <source>
        <dbReference type="ARBA" id="ARBA00023136"/>
    </source>
</evidence>
<feature type="transmembrane region" description="Helical" evidence="5">
    <location>
        <begin position="133"/>
        <end position="153"/>
    </location>
</feature>
<dbReference type="Pfam" id="PF12040">
    <property type="entry name" value="DUF3526"/>
    <property type="match status" value="1"/>
</dbReference>
<dbReference type="InterPro" id="IPR021913">
    <property type="entry name" value="DUF3526"/>
</dbReference>
<dbReference type="PANTHER" id="PTHR43471:SF1">
    <property type="entry name" value="ABC TRANSPORTER PERMEASE PROTEIN NOSY-RELATED"/>
    <property type="match status" value="1"/>
</dbReference>
<dbReference type="Proteomes" id="UP000092651">
    <property type="component" value="Unassembled WGS sequence"/>
</dbReference>
<gene>
    <name evidence="7" type="ORF">BBI01_17880</name>
</gene>
<evidence type="ECO:0000313" key="8">
    <source>
        <dbReference type="Proteomes" id="UP000092651"/>
    </source>
</evidence>
<protein>
    <recommendedName>
        <fullName evidence="6">ABC-2 type transporter transmembrane domain-containing protein</fullName>
    </recommendedName>
</protein>
<proteinExistence type="predicted"/>
<evidence type="ECO:0000256" key="5">
    <source>
        <dbReference type="SAM" id="Phobius"/>
    </source>
</evidence>
<dbReference type="GO" id="GO:0016020">
    <property type="term" value="C:membrane"/>
    <property type="evidence" value="ECO:0007669"/>
    <property type="project" value="UniProtKB-SubCell"/>
</dbReference>
<keyword evidence="2 5" id="KW-0812">Transmembrane</keyword>
<accession>A0A1B8ZBT2</accession>